<dbReference type="SUPFAM" id="SSF53448">
    <property type="entry name" value="Nucleotide-diphospho-sugar transferases"/>
    <property type="match status" value="1"/>
</dbReference>
<evidence type="ECO:0000256" key="5">
    <source>
        <dbReference type="ARBA" id="ARBA00023136"/>
    </source>
</evidence>
<dbReference type="PANTHER" id="PTHR43646:SF2">
    <property type="entry name" value="GLYCOSYLTRANSFERASE 2-LIKE DOMAIN-CONTAINING PROTEIN"/>
    <property type="match status" value="1"/>
</dbReference>
<protein>
    <submittedName>
        <fullName evidence="7">Transferase 2, rSAM/selenodomain-associated</fullName>
    </submittedName>
</protein>
<evidence type="ECO:0000256" key="2">
    <source>
        <dbReference type="ARBA" id="ARBA00022475"/>
    </source>
</evidence>
<keyword evidence="5" id="KW-0472">Membrane</keyword>
<keyword evidence="2" id="KW-1003">Cell membrane</keyword>
<evidence type="ECO:0000313" key="8">
    <source>
        <dbReference type="Proteomes" id="UP000199415"/>
    </source>
</evidence>
<evidence type="ECO:0000313" key="7">
    <source>
        <dbReference type="EMBL" id="SDF52548.1"/>
    </source>
</evidence>
<keyword evidence="8" id="KW-1185">Reference proteome</keyword>
<keyword evidence="4 7" id="KW-0808">Transferase</keyword>
<dbReference type="InterPro" id="IPR029044">
    <property type="entry name" value="Nucleotide-diphossugar_trans"/>
</dbReference>
<dbReference type="Proteomes" id="UP000199415">
    <property type="component" value="Unassembled WGS sequence"/>
</dbReference>
<dbReference type="GO" id="GO:0016757">
    <property type="term" value="F:glycosyltransferase activity"/>
    <property type="evidence" value="ECO:0007669"/>
    <property type="project" value="UniProtKB-KW"/>
</dbReference>
<dbReference type="InterPro" id="IPR001173">
    <property type="entry name" value="Glyco_trans_2-like"/>
</dbReference>
<dbReference type="InterPro" id="IPR026461">
    <property type="entry name" value="Trfase_2_rSAM/seldom_assoc"/>
</dbReference>
<dbReference type="NCBIfam" id="TIGR04283">
    <property type="entry name" value="glyco_like_mftF"/>
    <property type="match status" value="1"/>
</dbReference>
<evidence type="ECO:0000256" key="1">
    <source>
        <dbReference type="ARBA" id="ARBA00004236"/>
    </source>
</evidence>
<feature type="domain" description="Glycosyltransferase 2-like" evidence="6">
    <location>
        <begin position="10"/>
        <end position="108"/>
    </location>
</feature>
<reference evidence="7 8" key="1">
    <citation type="submission" date="2016-10" db="EMBL/GenBank/DDBJ databases">
        <authorList>
            <person name="de Groot N.N."/>
        </authorList>
    </citation>
    <scope>NUCLEOTIDE SEQUENCE [LARGE SCALE GENOMIC DNA]</scope>
    <source>
        <strain evidence="7 8">DSM 25584</strain>
    </source>
</reference>
<proteinExistence type="predicted"/>
<keyword evidence="3" id="KW-0328">Glycosyltransferase</keyword>
<organism evidence="7 8">
    <name type="scientific">Limimonas halophila</name>
    <dbReference type="NCBI Taxonomy" id="1082479"/>
    <lineage>
        <taxon>Bacteria</taxon>
        <taxon>Pseudomonadati</taxon>
        <taxon>Pseudomonadota</taxon>
        <taxon>Alphaproteobacteria</taxon>
        <taxon>Rhodospirillales</taxon>
        <taxon>Rhodovibrionaceae</taxon>
        <taxon>Limimonas</taxon>
    </lineage>
</organism>
<dbReference type="GO" id="GO:0005886">
    <property type="term" value="C:plasma membrane"/>
    <property type="evidence" value="ECO:0007669"/>
    <property type="project" value="UniProtKB-SubCell"/>
</dbReference>
<sequence length="231" mass="25003">MADPDAPSLSVVIPTLNAAAGLPACLAALAEGEDLVGEVLVADGGSSDGTPDLARRHGCRLVETRAGRGRQLAAGAEAAEGDWLLFLHADTRLGEGWADAVRAFVADPANRDRAGVFRLAYDRDTPGARRVARWANRRTRWLGLPYGDQGLLIRRATHDALGGFPDVPLMEDVMLVRQLGRARVRVLDADAVTSGARYERDGWWARPLRNLSILTLHLLGVSPDRLKRLYG</sequence>
<dbReference type="CDD" id="cd02522">
    <property type="entry name" value="GT_2_like_a"/>
    <property type="match status" value="1"/>
</dbReference>
<evidence type="ECO:0000256" key="4">
    <source>
        <dbReference type="ARBA" id="ARBA00022679"/>
    </source>
</evidence>
<comment type="subcellular location">
    <subcellularLocation>
        <location evidence="1">Cell membrane</location>
    </subcellularLocation>
</comment>
<dbReference type="AlphaFoldDB" id="A0A1G7LSL7"/>
<dbReference type="RefSeq" id="WP_090018390.1">
    <property type="nucleotide sequence ID" value="NZ_FNCE01000001.1"/>
</dbReference>
<gene>
    <name evidence="7" type="ORF">SAMN05216241_101362</name>
</gene>
<dbReference type="OrthoDB" id="5291101at2"/>
<dbReference type="PANTHER" id="PTHR43646">
    <property type="entry name" value="GLYCOSYLTRANSFERASE"/>
    <property type="match status" value="1"/>
</dbReference>
<dbReference type="Gene3D" id="3.90.550.10">
    <property type="entry name" value="Spore Coat Polysaccharide Biosynthesis Protein SpsA, Chain A"/>
    <property type="match status" value="1"/>
</dbReference>
<dbReference type="STRING" id="1082479.SAMN05216241_101362"/>
<name>A0A1G7LSL7_9PROT</name>
<dbReference type="EMBL" id="FNCE01000001">
    <property type="protein sequence ID" value="SDF52548.1"/>
    <property type="molecule type" value="Genomic_DNA"/>
</dbReference>
<evidence type="ECO:0000256" key="3">
    <source>
        <dbReference type="ARBA" id="ARBA00022676"/>
    </source>
</evidence>
<accession>A0A1G7LSL7</accession>
<evidence type="ECO:0000259" key="6">
    <source>
        <dbReference type="Pfam" id="PF00535"/>
    </source>
</evidence>
<dbReference type="Pfam" id="PF00535">
    <property type="entry name" value="Glycos_transf_2"/>
    <property type="match status" value="1"/>
</dbReference>